<organism evidence="2 3">
    <name type="scientific">Zasmidium cellare</name>
    <name type="common">Wine cellar mold</name>
    <name type="synonym">Racodium cellare</name>
    <dbReference type="NCBI Taxonomy" id="395010"/>
    <lineage>
        <taxon>Eukaryota</taxon>
        <taxon>Fungi</taxon>
        <taxon>Dikarya</taxon>
        <taxon>Ascomycota</taxon>
        <taxon>Pezizomycotina</taxon>
        <taxon>Dothideomycetes</taxon>
        <taxon>Dothideomycetidae</taxon>
        <taxon>Mycosphaerellales</taxon>
        <taxon>Mycosphaerellaceae</taxon>
        <taxon>Zasmidium</taxon>
    </lineage>
</organism>
<gene>
    <name evidence="2" type="ORF">PRZ48_003971</name>
</gene>
<feature type="compositionally biased region" description="Low complexity" evidence="1">
    <location>
        <begin position="270"/>
        <end position="286"/>
    </location>
</feature>
<reference evidence="2 3" key="1">
    <citation type="journal article" date="2023" name="G3 (Bethesda)">
        <title>A chromosome-level genome assembly of Zasmidium syzygii isolated from banana leaves.</title>
        <authorList>
            <person name="van Westerhoven A.C."/>
            <person name="Mehrabi R."/>
            <person name="Talebi R."/>
            <person name="Steentjes M.B.F."/>
            <person name="Corcolon B."/>
            <person name="Chong P.A."/>
            <person name="Kema G.H.J."/>
            <person name="Seidl M.F."/>
        </authorList>
    </citation>
    <scope>NUCLEOTIDE SEQUENCE [LARGE SCALE GENOMIC DNA]</scope>
    <source>
        <strain evidence="2 3">P124</strain>
    </source>
</reference>
<dbReference type="Proteomes" id="UP001305779">
    <property type="component" value="Unassembled WGS sequence"/>
</dbReference>
<evidence type="ECO:0000313" key="3">
    <source>
        <dbReference type="Proteomes" id="UP001305779"/>
    </source>
</evidence>
<keyword evidence="3" id="KW-1185">Reference proteome</keyword>
<feature type="region of interest" description="Disordered" evidence="1">
    <location>
        <begin position="226"/>
        <end position="249"/>
    </location>
</feature>
<sequence length="459" mass="51524">MRINSAALQRLDGVRLWLEYLGHNAVDCYENPYQVLPTNGDSNFLSRAIQATPGDELKINLNFSTDFDLGAASGVRVTLAIGHTELDPTDLSTSQSWWIDADNLKRSHSFKFFSTWETEISKAEAIRLTFPVPDDNPVEGSKNVMWQYMHLANKGCIAVSVVRGDLTDEVQLYPVHCTDPPPTHRWEATDMPKVISWHWFEPMASENPHPIVFEFRNMVDTNVNTRAATEAGPSRDRTTSPMASNDVASMDEDEMMARALENSRGHSRTAAQAGAGVNGAVSNSNGRTMHGEALRRGLITLPLSATSRAQIFKRKTPHDSGSELQRPARQPRRETVSGSATPGRRFEDYNAINNNNGHDNNEVQNGRPIEPDATRIKREPIDLIDLTQDDEDESAIIKQEVAEGRAPSQGRRETREELQLQLLESEEQERIHRERLKQVQIRKKLGGLRGDSEVVKREE</sequence>
<evidence type="ECO:0000313" key="2">
    <source>
        <dbReference type="EMBL" id="KAK4506006.1"/>
    </source>
</evidence>
<feature type="region of interest" description="Disordered" evidence="1">
    <location>
        <begin position="261"/>
        <end position="288"/>
    </location>
</feature>
<proteinExistence type="predicted"/>
<name>A0ABR0EXW7_ZASCE</name>
<evidence type="ECO:0000256" key="1">
    <source>
        <dbReference type="SAM" id="MobiDB-lite"/>
    </source>
</evidence>
<protein>
    <submittedName>
        <fullName evidence="2">Uncharacterized protein</fullName>
    </submittedName>
</protein>
<dbReference type="EMBL" id="JAXOVC010000002">
    <property type="protein sequence ID" value="KAK4506006.1"/>
    <property type="molecule type" value="Genomic_DNA"/>
</dbReference>
<feature type="region of interest" description="Disordered" evidence="1">
    <location>
        <begin position="312"/>
        <end position="371"/>
    </location>
</feature>
<feature type="compositionally biased region" description="Low complexity" evidence="1">
    <location>
        <begin position="350"/>
        <end position="365"/>
    </location>
</feature>
<accession>A0ABR0EXW7</accession>
<comment type="caution">
    <text evidence="2">The sequence shown here is derived from an EMBL/GenBank/DDBJ whole genome shotgun (WGS) entry which is preliminary data.</text>
</comment>